<dbReference type="Proteomes" id="UP000502996">
    <property type="component" value="Chromosome"/>
</dbReference>
<keyword evidence="3" id="KW-1185">Reference proteome</keyword>
<sequence>MTQLQAGESFDVVATRVRMGIGWDEDAGAGLARTGRPTVDLDATALQFAGGQLFDLAFYNNLSTRDGSVTHQGDNQTGSGEGDDESILVDLARVHGPVDTIVFLVSSYQGHSLEWVANAYCRLVDDESDEELARFTLTFSVTETGAVLALLRRTPSGWTLQAVGEGVAISKPTEGLAKLNRFVRS</sequence>
<evidence type="ECO:0000259" key="1">
    <source>
        <dbReference type="Pfam" id="PF02342"/>
    </source>
</evidence>
<dbReference type="PANTHER" id="PTHR32097">
    <property type="entry name" value="CAMP-BINDING PROTEIN 1-RELATED"/>
    <property type="match status" value="1"/>
</dbReference>
<dbReference type="AlphaFoldDB" id="A0A6G6WFL6"/>
<dbReference type="Gene3D" id="2.60.60.30">
    <property type="entry name" value="sav2460 like domains"/>
    <property type="match status" value="1"/>
</dbReference>
<dbReference type="RefSeq" id="WP_165234942.1">
    <property type="nucleotide sequence ID" value="NZ_CP049257.1"/>
</dbReference>
<dbReference type="PANTHER" id="PTHR32097:SF17">
    <property type="entry name" value="CAMP-BINDING PROTEIN 1-RELATED"/>
    <property type="match status" value="1"/>
</dbReference>
<gene>
    <name evidence="2" type="ORF">G5V58_16240</name>
</gene>
<dbReference type="KEGG" id="nano:G5V58_16240"/>
<dbReference type="CDD" id="cd06974">
    <property type="entry name" value="TerD_like"/>
    <property type="match status" value="1"/>
</dbReference>
<accession>A0A6G6WFL6</accession>
<protein>
    <submittedName>
        <fullName evidence="2">TerD family protein</fullName>
    </submittedName>
</protein>
<dbReference type="Pfam" id="PF02342">
    <property type="entry name" value="TerD"/>
    <property type="match status" value="1"/>
</dbReference>
<dbReference type="InterPro" id="IPR003325">
    <property type="entry name" value="TerD"/>
</dbReference>
<feature type="domain" description="TerD" evidence="1">
    <location>
        <begin position="3"/>
        <end position="168"/>
    </location>
</feature>
<name>A0A6G6WFL6_9ACTN</name>
<reference evidence="2 3" key="1">
    <citation type="submission" date="2020-02" db="EMBL/GenBank/DDBJ databases">
        <title>Full genome sequence of Nocardioides sp. R-3366.</title>
        <authorList>
            <person name="Im W.-T."/>
        </authorList>
    </citation>
    <scope>NUCLEOTIDE SEQUENCE [LARGE SCALE GENOMIC DNA]</scope>
    <source>
        <strain evidence="2 3">R-3366</strain>
    </source>
</reference>
<evidence type="ECO:0000313" key="2">
    <source>
        <dbReference type="EMBL" id="QIG44118.1"/>
    </source>
</evidence>
<dbReference type="InterPro" id="IPR051324">
    <property type="entry name" value="Stress/Tellurium_Resist"/>
</dbReference>
<dbReference type="EMBL" id="CP049257">
    <property type="protein sequence ID" value="QIG44118.1"/>
    <property type="molecule type" value="Genomic_DNA"/>
</dbReference>
<proteinExistence type="predicted"/>
<organism evidence="2 3">
    <name type="scientific">Nocardioides anomalus</name>
    <dbReference type="NCBI Taxonomy" id="2712223"/>
    <lineage>
        <taxon>Bacteria</taxon>
        <taxon>Bacillati</taxon>
        <taxon>Actinomycetota</taxon>
        <taxon>Actinomycetes</taxon>
        <taxon>Propionibacteriales</taxon>
        <taxon>Nocardioidaceae</taxon>
        <taxon>Nocardioides</taxon>
    </lineage>
</organism>
<evidence type="ECO:0000313" key="3">
    <source>
        <dbReference type="Proteomes" id="UP000502996"/>
    </source>
</evidence>